<accession>A0ABM7UA38</accession>
<organism evidence="1 2">
    <name type="scientific">Paraburkholderia terrae</name>
    <dbReference type="NCBI Taxonomy" id="311230"/>
    <lineage>
        <taxon>Bacteria</taxon>
        <taxon>Pseudomonadati</taxon>
        <taxon>Pseudomonadota</taxon>
        <taxon>Betaproteobacteria</taxon>
        <taxon>Burkholderiales</taxon>
        <taxon>Burkholderiaceae</taxon>
        <taxon>Paraburkholderia</taxon>
    </lineage>
</organism>
<name>A0ABM7UA38_9BURK</name>
<evidence type="ECO:0008006" key="3">
    <source>
        <dbReference type="Google" id="ProtNLM"/>
    </source>
</evidence>
<protein>
    <recommendedName>
        <fullName evidence="3">Transcriptional regulator</fullName>
    </recommendedName>
</protein>
<sequence length="117" mass="13013">MRSDVITALRVRICLSDTIRLASFSIYFACTALMPCGRLSLMQNNKHIHQYNGYSVSPSAHRLPDGWFAANLLLTRGDAHSAEAVSYQFDALDYFDSETQAVGHATAWARGWVDSRG</sequence>
<proteinExistence type="predicted"/>
<keyword evidence="2" id="KW-1185">Reference proteome</keyword>
<evidence type="ECO:0000313" key="1">
    <source>
        <dbReference type="EMBL" id="BCZ84765.1"/>
    </source>
</evidence>
<evidence type="ECO:0000313" key="2">
    <source>
        <dbReference type="Proteomes" id="UP001319874"/>
    </source>
</evidence>
<dbReference type="Proteomes" id="UP001319874">
    <property type="component" value="Chromosome 4"/>
</dbReference>
<reference evidence="1 2" key="1">
    <citation type="journal article" date="2022" name="Front. Microbiol.">
        <title>Identification and characterization of a novel class of self-sufficient cytochrome P450 hydroxylase involved in cyclohexanecarboxylate degradation in Paraburkholderia terrae strain KU-64.</title>
        <authorList>
            <person name="Yamamoto T."/>
            <person name="Hasegawa Y."/>
            <person name="Iwaki H."/>
        </authorList>
    </citation>
    <scope>NUCLEOTIDE SEQUENCE [LARGE SCALE GENOMIC DNA]</scope>
    <source>
        <strain evidence="1 2">KU-64</strain>
    </source>
</reference>
<dbReference type="EMBL" id="AP024958">
    <property type="protein sequence ID" value="BCZ84765.1"/>
    <property type="molecule type" value="Genomic_DNA"/>
</dbReference>
<gene>
    <name evidence="1" type="ORF">PTKU64_84400</name>
</gene>